<dbReference type="EMBL" id="UZAD01008080">
    <property type="protein sequence ID" value="VDN88496.1"/>
    <property type="molecule type" value="Genomic_DNA"/>
</dbReference>
<evidence type="ECO:0000313" key="3">
    <source>
        <dbReference type="Proteomes" id="UP000278627"/>
    </source>
</evidence>
<sequence length="82" mass="9116">RVWQDGYGGRNRKSSIFNLGSDSNSDSDVGAPGIGSVGLSGSVLHDMQDNKEGGEIEMEFWFRIMAIKSNEERSVDGYEQKW</sequence>
<name>A0A0N4TGK8_BRUPA</name>
<accession>A0A0N4TGK8</accession>
<feature type="compositionally biased region" description="Polar residues" evidence="1">
    <location>
        <begin position="14"/>
        <end position="27"/>
    </location>
</feature>
<dbReference type="WBParaSite" id="BPAG_0000734601-mRNA-1">
    <property type="protein sequence ID" value="BPAG_0000734601-mRNA-1"/>
    <property type="gene ID" value="BPAG_0000734601"/>
</dbReference>
<keyword evidence="3" id="KW-1185">Reference proteome</keyword>
<evidence type="ECO:0000313" key="2">
    <source>
        <dbReference type="EMBL" id="VDN88496.1"/>
    </source>
</evidence>
<feature type="region of interest" description="Disordered" evidence="1">
    <location>
        <begin position="1"/>
        <end position="32"/>
    </location>
</feature>
<reference evidence="2 3" key="2">
    <citation type="submission" date="2018-11" db="EMBL/GenBank/DDBJ databases">
        <authorList>
            <consortium name="Pathogen Informatics"/>
        </authorList>
    </citation>
    <scope>NUCLEOTIDE SEQUENCE [LARGE SCALE GENOMIC DNA]</scope>
</reference>
<evidence type="ECO:0000313" key="4">
    <source>
        <dbReference type="WBParaSite" id="BPAG_0000734601-mRNA-1"/>
    </source>
</evidence>
<gene>
    <name evidence="2" type="ORF">BPAG_LOCUS7310</name>
</gene>
<dbReference type="Proteomes" id="UP000278627">
    <property type="component" value="Unassembled WGS sequence"/>
</dbReference>
<evidence type="ECO:0000256" key="1">
    <source>
        <dbReference type="SAM" id="MobiDB-lite"/>
    </source>
</evidence>
<dbReference type="AlphaFoldDB" id="A0A0N4TGK8"/>
<proteinExistence type="predicted"/>
<reference evidence="4" key="1">
    <citation type="submission" date="2017-02" db="UniProtKB">
        <authorList>
            <consortium name="WormBaseParasite"/>
        </authorList>
    </citation>
    <scope>IDENTIFICATION</scope>
</reference>
<organism evidence="4">
    <name type="scientific">Brugia pahangi</name>
    <name type="common">Filarial nematode worm</name>
    <dbReference type="NCBI Taxonomy" id="6280"/>
    <lineage>
        <taxon>Eukaryota</taxon>
        <taxon>Metazoa</taxon>
        <taxon>Ecdysozoa</taxon>
        <taxon>Nematoda</taxon>
        <taxon>Chromadorea</taxon>
        <taxon>Rhabditida</taxon>
        <taxon>Spirurina</taxon>
        <taxon>Spiruromorpha</taxon>
        <taxon>Filarioidea</taxon>
        <taxon>Onchocercidae</taxon>
        <taxon>Brugia</taxon>
    </lineage>
</organism>
<protein>
    <submittedName>
        <fullName evidence="4">Ovule protein</fullName>
    </submittedName>
</protein>